<name>A0A367ELN2_9ACTN</name>
<gene>
    <name evidence="1" type="ORF">DQ384_38500</name>
</gene>
<evidence type="ECO:0000313" key="1">
    <source>
        <dbReference type="EMBL" id="RCG19026.1"/>
    </source>
</evidence>
<protein>
    <submittedName>
        <fullName evidence="1">Uncharacterized protein</fullName>
    </submittedName>
</protein>
<comment type="caution">
    <text evidence="1">The sequence shown here is derived from an EMBL/GenBank/DDBJ whole genome shotgun (WGS) entry which is preliminary data.</text>
</comment>
<proteinExistence type="predicted"/>
<keyword evidence="2" id="KW-1185">Reference proteome</keyword>
<evidence type="ECO:0000313" key="2">
    <source>
        <dbReference type="Proteomes" id="UP000253094"/>
    </source>
</evidence>
<dbReference type="AlphaFoldDB" id="A0A367ELN2"/>
<reference evidence="1 2" key="1">
    <citation type="submission" date="2018-06" db="EMBL/GenBank/DDBJ databases">
        <title>Sphaerisporangium craniellae sp. nov., isolated from a marine sponge in the South China Sea.</title>
        <authorList>
            <person name="Li L."/>
        </authorList>
    </citation>
    <scope>NUCLEOTIDE SEQUENCE [LARGE SCALE GENOMIC DNA]</scope>
    <source>
        <strain evidence="1 2">CCTCC AA 208026</strain>
    </source>
</reference>
<dbReference type="EMBL" id="QOIL01000035">
    <property type="protein sequence ID" value="RCG19026.1"/>
    <property type="molecule type" value="Genomic_DNA"/>
</dbReference>
<dbReference type="Proteomes" id="UP000253094">
    <property type="component" value="Unassembled WGS sequence"/>
</dbReference>
<sequence>MRRHLFARESLAVSLRTAQQPGRFAILIEVGVPRLAFASHRPIGGWLFLFSRFAEGRITDRCQQTLCARHRNLQTLGDHDGGQGGVVLLDTQRQPRCLIEQRIQVGVCVSQAGGRQKAPSSSEWNLQELGYRDLGQRLTGGGLACQFQNLAPQWIRPAAWHAWAWAYLVPEVVEVCPAPPLHALVVDVVRVAQAGEVGVVGILVHRFGCKAV</sequence>
<accession>A0A367ELN2</accession>
<organism evidence="1 2">
    <name type="scientific">Sphaerisporangium album</name>
    <dbReference type="NCBI Taxonomy" id="509200"/>
    <lineage>
        <taxon>Bacteria</taxon>
        <taxon>Bacillati</taxon>
        <taxon>Actinomycetota</taxon>
        <taxon>Actinomycetes</taxon>
        <taxon>Streptosporangiales</taxon>
        <taxon>Streptosporangiaceae</taxon>
        <taxon>Sphaerisporangium</taxon>
    </lineage>
</organism>